<keyword evidence="3" id="KW-0378">Hydrolase</keyword>
<reference evidence="7 8" key="1">
    <citation type="journal article" date="2022" name="Nat. Ecol. Evol.">
        <title>A masculinizing supergene underlies an exaggerated male reproductive morph in a spider.</title>
        <authorList>
            <person name="Hendrickx F."/>
            <person name="De Corte Z."/>
            <person name="Sonet G."/>
            <person name="Van Belleghem S.M."/>
            <person name="Kostlbacher S."/>
            <person name="Vangestel C."/>
        </authorList>
    </citation>
    <scope>NUCLEOTIDE SEQUENCE [LARGE SCALE GENOMIC DNA]</scope>
    <source>
        <strain evidence="7">W744_W776</strain>
    </source>
</reference>
<keyword evidence="4" id="KW-0325">Glycoprotein</keyword>
<evidence type="ECO:0000256" key="4">
    <source>
        <dbReference type="ARBA" id="ARBA00023180"/>
    </source>
</evidence>
<dbReference type="InterPro" id="IPR019819">
    <property type="entry name" value="Carboxylesterase_B_CS"/>
</dbReference>
<dbReference type="GO" id="GO:0019695">
    <property type="term" value="P:choline metabolic process"/>
    <property type="evidence" value="ECO:0007669"/>
    <property type="project" value="TreeGrafter"/>
</dbReference>
<dbReference type="GO" id="GO:0005615">
    <property type="term" value="C:extracellular space"/>
    <property type="evidence" value="ECO:0007669"/>
    <property type="project" value="TreeGrafter"/>
</dbReference>
<dbReference type="Proteomes" id="UP000827092">
    <property type="component" value="Unassembled WGS sequence"/>
</dbReference>
<evidence type="ECO:0000313" key="8">
    <source>
        <dbReference type="Proteomes" id="UP000827092"/>
    </source>
</evidence>
<comment type="similarity">
    <text evidence="1">Belongs to the type-B carboxylesterase/lipase family.</text>
</comment>
<dbReference type="Gene3D" id="3.40.50.1820">
    <property type="entry name" value="alpha/beta hydrolase"/>
    <property type="match status" value="2"/>
</dbReference>
<dbReference type="Pfam" id="PF00135">
    <property type="entry name" value="COesterase"/>
    <property type="match status" value="2"/>
</dbReference>
<name>A0AAV6VGW2_9ARAC</name>
<accession>A0AAV6VGW2</accession>
<protein>
    <recommendedName>
        <fullName evidence="6">Carboxylesterase type B domain-containing protein</fullName>
    </recommendedName>
</protein>
<feature type="chain" id="PRO_5043921986" description="Carboxylesterase type B domain-containing protein" evidence="5">
    <location>
        <begin position="19"/>
        <end position="1025"/>
    </location>
</feature>
<dbReference type="PANTHER" id="PTHR43918">
    <property type="entry name" value="ACETYLCHOLINESTERASE"/>
    <property type="match status" value="1"/>
</dbReference>
<dbReference type="InterPro" id="IPR029058">
    <property type="entry name" value="AB_hydrolase_fold"/>
</dbReference>
<evidence type="ECO:0000256" key="2">
    <source>
        <dbReference type="ARBA" id="ARBA00022487"/>
    </source>
</evidence>
<evidence type="ECO:0000256" key="3">
    <source>
        <dbReference type="ARBA" id="ARBA00022801"/>
    </source>
</evidence>
<feature type="domain" description="Carboxylesterase type B" evidence="6">
    <location>
        <begin position="490"/>
        <end position="989"/>
    </location>
</feature>
<feature type="signal peptide" evidence="5">
    <location>
        <begin position="1"/>
        <end position="18"/>
    </location>
</feature>
<evidence type="ECO:0000256" key="5">
    <source>
        <dbReference type="SAM" id="SignalP"/>
    </source>
</evidence>
<dbReference type="PANTHER" id="PTHR43918:SF4">
    <property type="entry name" value="CARBOXYLIC ESTER HYDROLASE"/>
    <property type="match status" value="1"/>
</dbReference>
<proteinExistence type="inferred from homology"/>
<comment type="caution">
    <text evidence="7">The sequence shown here is derived from an EMBL/GenBank/DDBJ whole genome shotgun (WGS) entry which is preliminary data.</text>
</comment>
<dbReference type="PROSITE" id="PS00941">
    <property type="entry name" value="CARBOXYLESTERASE_B_2"/>
    <property type="match status" value="2"/>
</dbReference>
<keyword evidence="2" id="KW-0719">Serine esterase</keyword>
<dbReference type="EMBL" id="JAFNEN010000076">
    <property type="protein sequence ID" value="KAG8195899.1"/>
    <property type="molecule type" value="Genomic_DNA"/>
</dbReference>
<feature type="domain" description="Carboxylesterase type B" evidence="6">
    <location>
        <begin position="25"/>
        <end position="456"/>
    </location>
</feature>
<evidence type="ECO:0000259" key="6">
    <source>
        <dbReference type="Pfam" id="PF00135"/>
    </source>
</evidence>
<dbReference type="InterPro" id="IPR002018">
    <property type="entry name" value="CarbesteraseB"/>
</dbReference>
<dbReference type="InterPro" id="IPR050654">
    <property type="entry name" value="AChE-related_enzymes"/>
</dbReference>
<dbReference type="AlphaFoldDB" id="A0AAV6VGW2"/>
<evidence type="ECO:0000256" key="1">
    <source>
        <dbReference type="ARBA" id="ARBA00005964"/>
    </source>
</evidence>
<keyword evidence="5" id="KW-0732">Signal</keyword>
<sequence length="1025" mass="113622">MMLLKSGLVFLCLHFAFAQQEDNYTEVLIKNGRIRGHLQLVQTKVSDHVALVSYFLGIPYAKPPVGELRFKRTELPEPWKGTLKVDKMPPACPQYSKYPYPWVDTDPGQSEDCLYLNVWAPMDAVTGDFKRPVKFYVHGDDWLTSGSNRMGYYDGHGDAFDFDEKNKDGVVVVTVNYRLGALGFLSSGTEDVPGNVGLYDIVTALEWTRDNIASFGGDPNDVALVGQGGGAVAASLLLQAPRTTNLFSVLILDGSTLYTLKTLRRYTDGGDGYDINIKLAGKLANAVGCRFSITDDPADTVQCLRDVDASELVRVLSSFSKNQPPSVFLPQFGRDDLIPFDPFDANWHSIGQFILLGFNSDEGSHLLTTRNPNIFGVFGEKDVGISAKSAKHILKKFLINFNESVVDELLGDLDEDSTIENKKKVIKAMGDAHVVCPTLYFAEKYVKKENEVYILEKKDLSTIKNMVLIKSGLVFLCLHFAFAQQEANYTEVLIKTGRIRGRSKLVEAKDRDRFASVSCFLGIPYAKPPVGELRFKRTELPEPWEGTLEADKMPLACPQYSGYPFPWVDTDPGQSEDCLYLNVWAPTDAIAGDFKRPVKFYVHGDGLLTSGSNRMSYYDGQGDAFDFDTKDKDGVVVVTVNYRLGALGFLSSGTEDAPGNVGLYDLVFALEWIRDNIASFGGDPEDVALVGQAGGAIAASLLLQAPRTANLFSVLILDASTLYTLKALRGSTDGGDGYDSNIKLAGKLANAVGCSSSITENPADTVQCLRGVDASELVQVLRTFAKNDPPGVFLPQFGRDDLVPSNPFDADWHSIGQFILLGFNSDEGSHFLTIDNPDIFGVFGEKDVGISAKVATLILKKFLINYDESVLNELLGDLDEESTIKNRRKVIKAMGDAYIVCPMLYLAEKYVKKGNEVYVVEKKVYPPYNPWADWMGSVHFNNVQIDYVHLNETIVVNGKSYTYTKAQREMSIKFKENILGRRWTKFTNEDRLYNKFDQDIEDFDGGTQSNPGGRNCEILRPYFVE</sequence>
<evidence type="ECO:0000313" key="7">
    <source>
        <dbReference type="EMBL" id="KAG8195899.1"/>
    </source>
</evidence>
<dbReference type="GO" id="GO:0005886">
    <property type="term" value="C:plasma membrane"/>
    <property type="evidence" value="ECO:0007669"/>
    <property type="project" value="TreeGrafter"/>
</dbReference>
<dbReference type="SUPFAM" id="SSF53474">
    <property type="entry name" value="alpha/beta-Hydrolases"/>
    <property type="match status" value="2"/>
</dbReference>
<organism evidence="7 8">
    <name type="scientific">Oedothorax gibbosus</name>
    <dbReference type="NCBI Taxonomy" id="931172"/>
    <lineage>
        <taxon>Eukaryota</taxon>
        <taxon>Metazoa</taxon>
        <taxon>Ecdysozoa</taxon>
        <taxon>Arthropoda</taxon>
        <taxon>Chelicerata</taxon>
        <taxon>Arachnida</taxon>
        <taxon>Araneae</taxon>
        <taxon>Araneomorphae</taxon>
        <taxon>Entelegynae</taxon>
        <taxon>Araneoidea</taxon>
        <taxon>Linyphiidae</taxon>
        <taxon>Erigoninae</taxon>
        <taxon>Oedothorax</taxon>
    </lineage>
</organism>
<gene>
    <name evidence="7" type="ORF">JTE90_001134</name>
</gene>
<dbReference type="GO" id="GO:0003990">
    <property type="term" value="F:acetylcholinesterase activity"/>
    <property type="evidence" value="ECO:0007669"/>
    <property type="project" value="TreeGrafter"/>
</dbReference>
<dbReference type="GO" id="GO:0006581">
    <property type="term" value="P:acetylcholine catabolic process"/>
    <property type="evidence" value="ECO:0007669"/>
    <property type="project" value="TreeGrafter"/>
</dbReference>
<keyword evidence="8" id="KW-1185">Reference proteome</keyword>